<organism evidence="1 2">
    <name type="scientific">Helianthus annuus</name>
    <name type="common">Common sunflower</name>
    <dbReference type="NCBI Taxonomy" id="4232"/>
    <lineage>
        <taxon>Eukaryota</taxon>
        <taxon>Viridiplantae</taxon>
        <taxon>Streptophyta</taxon>
        <taxon>Embryophyta</taxon>
        <taxon>Tracheophyta</taxon>
        <taxon>Spermatophyta</taxon>
        <taxon>Magnoliopsida</taxon>
        <taxon>eudicotyledons</taxon>
        <taxon>Gunneridae</taxon>
        <taxon>Pentapetalae</taxon>
        <taxon>asterids</taxon>
        <taxon>campanulids</taxon>
        <taxon>Asterales</taxon>
        <taxon>Asteraceae</taxon>
        <taxon>Asteroideae</taxon>
        <taxon>Heliantheae alliance</taxon>
        <taxon>Heliantheae</taxon>
        <taxon>Helianthus</taxon>
    </lineage>
</organism>
<protein>
    <submittedName>
        <fullName evidence="1">Uncharacterized protein</fullName>
    </submittedName>
</protein>
<comment type="caution">
    <text evidence="1">The sequence shown here is derived from an EMBL/GenBank/DDBJ whole genome shotgun (WGS) entry which is preliminary data.</text>
</comment>
<reference evidence="1" key="2">
    <citation type="submission" date="2020-06" db="EMBL/GenBank/DDBJ databases">
        <title>Helianthus annuus Genome sequencing and assembly Release 2.</title>
        <authorList>
            <person name="Gouzy J."/>
            <person name="Langlade N."/>
            <person name="Munos S."/>
        </authorList>
    </citation>
    <scope>NUCLEOTIDE SEQUENCE</scope>
    <source>
        <tissue evidence="1">Leaves</tissue>
    </source>
</reference>
<keyword evidence="2" id="KW-1185">Reference proteome</keyword>
<sequence length="65" mass="7845">MFNTEVFMKWFNNFAHELFSSHSNLTRLDQSSTTTYFDLPVLQLLILCFKHFEFVWNIDQVIIIL</sequence>
<gene>
    <name evidence="1" type="ORF">HanXRQr2_Chr05g0198701</name>
</gene>
<dbReference type="AlphaFoldDB" id="A0A9K3NMC0"/>
<reference evidence="1" key="1">
    <citation type="journal article" date="2017" name="Nature">
        <title>The sunflower genome provides insights into oil metabolism, flowering and Asterid evolution.</title>
        <authorList>
            <person name="Badouin H."/>
            <person name="Gouzy J."/>
            <person name="Grassa C.J."/>
            <person name="Murat F."/>
            <person name="Staton S.E."/>
            <person name="Cottret L."/>
            <person name="Lelandais-Briere C."/>
            <person name="Owens G.L."/>
            <person name="Carrere S."/>
            <person name="Mayjonade B."/>
            <person name="Legrand L."/>
            <person name="Gill N."/>
            <person name="Kane N.C."/>
            <person name="Bowers J.E."/>
            <person name="Hubner S."/>
            <person name="Bellec A."/>
            <person name="Berard A."/>
            <person name="Berges H."/>
            <person name="Blanchet N."/>
            <person name="Boniface M.C."/>
            <person name="Brunel D."/>
            <person name="Catrice O."/>
            <person name="Chaidir N."/>
            <person name="Claudel C."/>
            <person name="Donnadieu C."/>
            <person name="Faraut T."/>
            <person name="Fievet G."/>
            <person name="Helmstetter N."/>
            <person name="King M."/>
            <person name="Knapp S.J."/>
            <person name="Lai Z."/>
            <person name="Le Paslier M.C."/>
            <person name="Lippi Y."/>
            <person name="Lorenzon L."/>
            <person name="Mandel J.R."/>
            <person name="Marage G."/>
            <person name="Marchand G."/>
            <person name="Marquand E."/>
            <person name="Bret-Mestries E."/>
            <person name="Morien E."/>
            <person name="Nambeesan S."/>
            <person name="Nguyen T."/>
            <person name="Pegot-Espagnet P."/>
            <person name="Pouilly N."/>
            <person name="Raftis F."/>
            <person name="Sallet E."/>
            <person name="Schiex T."/>
            <person name="Thomas J."/>
            <person name="Vandecasteele C."/>
            <person name="Vares D."/>
            <person name="Vear F."/>
            <person name="Vautrin S."/>
            <person name="Crespi M."/>
            <person name="Mangin B."/>
            <person name="Burke J.M."/>
            <person name="Salse J."/>
            <person name="Munos S."/>
            <person name="Vincourt P."/>
            <person name="Rieseberg L.H."/>
            <person name="Langlade N.B."/>
        </authorList>
    </citation>
    <scope>NUCLEOTIDE SEQUENCE</scope>
    <source>
        <tissue evidence="1">Leaves</tissue>
    </source>
</reference>
<dbReference type="Proteomes" id="UP000215914">
    <property type="component" value="Unassembled WGS sequence"/>
</dbReference>
<evidence type="ECO:0000313" key="1">
    <source>
        <dbReference type="EMBL" id="KAF5804578.1"/>
    </source>
</evidence>
<dbReference type="Gramene" id="mRNA:HanXRQr2_Chr05g0198701">
    <property type="protein sequence ID" value="CDS:HanXRQr2_Chr05g0198701.1"/>
    <property type="gene ID" value="HanXRQr2_Chr05g0198701"/>
</dbReference>
<name>A0A9K3NMC0_HELAN</name>
<accession>A0A9K3NMC0</accession>
<evidence type="ECO:0000313" key="2">
    <source>
        <dbReference type="Proteomes" id="UP000215914"/>
    </source>
</evidence>
<dbReference type="EMBL" id="MNCJ02000320">
    <property type="protein sequence ID" value="KAF5804578.1"/>
    <property type="molecule type" value="Genomic_DNA"/>
</dbReference>
<proteinExistence type="predicted"/>